<dbReference type="VEuPathDB" id="VectorBase:AMAM009267"/>
<sequence>MAEKEACADIVAIVTADLQRERQLQQQSTAATASSSGTSDRPSASTATVANGLSQGESLLLPLLQGLLLSNAAAFGYKGNTFAGNADEAAGVSSSGGSGVTDGSSGSHINSSTNDKLGTVAMIASKIPPVEDSGTESGEDLRLLAAAGLHDIGNIHSSTATSAAATNGPTVNGNGGAETVENGLPTILSEVASALDRLQSSLQADPSGQPKVMQIDAEQRRALLALIARLQEDLQQ</sequence>
<feature type="compositionally biased region" description="Polar residues" evidence="1">
    <location>
        <begin position="40"/>
        <end position="50"/>
    </location>
</feature>
<protein>
    <submittedName>
        <fullName evidence="2">Uncharacterized protein</fullName>
    </submittedName>
</protein>
<feature type="compositionally biased region" description="Low complexity" evidence="1">
    <location>
        <begin position="25"/>
        <end position="39"/>
    </location>
</feature>
<feature type="region of interest" description="Disordered" evidence="1">
    <location>
        <begin position="89"/>
        <end position="113"/>
    </location>
</feature>
<name>A0A182SLQ6_9DIPT</name>
<proteinExistence type="predicted"/>
<keyword evidence="3" id="KW-1185">Reference proteome</keyword>
<dbReference type="Proteomes" id="UP000075901">
    <property type="component" value="Unassembled WGS sequence"/>
</dbReference>
<reference evidence="2" key="2">
    <citation type="submission" date="2020-05" db="UniProtKB">
        <authorList>
            <consortium name="EnsemblMetazoa"/>
        </authorList>
    </citation>
    <scope>IDENTIFICATION</scope>
    <source>
        <strain evidence="2">maculatus3</strain>
    </source>
</reference>
<organism evidence="2 3">
    <name type="scientific">Anopheles maculatus</name>
    <dbReference type="NCBI Taxonomy" id="74869"/>
    <lineage>
        <taxon>Eukaryota</taxon>
        <taxon>Metazoa</taxon>
        <taxon>Ecdysozoa</taxon>
        <taxon>Arthropoda</taxon>
        <taxon>Hexapoda</taxon>
        <taxon>Insecta</taxon>
        <taxon>Pterygota</taxon>
        <taxon>Neoptera</taxon>
        <taxon>Endopterygota</taxon>
        <taxon>Diptera</taxon>
        <taxon>Nematocera</taxon>
        <taxon>Culicoidea</taxon>
        <taxon>Culicidae</taxon>
        <taxon>Anophelinae</taxon>
        <taxon>Anopheles</taxon>
        <taxon>Anopheles maculatus group</taxon>
    </lineage>
</organism>
<evidence type="ECO:0000256" key="1">
    <source>
        <dbReference type="SAM" id="MobiDB-lite"/>
    </source>
</evidence>
<feature type="region of interest" description="Disordered" evidence="1">
    <location>
        <begin position="22"/>
        <end position="50"/>
    </location>
</feature>
<dbReference type="AlphaFoldDB" id="A0A182SLQ6"/>
<accession>A0A182SLQ6</accession>
<reference evidence="3" key="1">
    <citation type="submission" date="2013-09" db="EMBL/GenBank/DDBJ databases">
        <title>The Genome Sequence of Anopheles maculatus species B.</title>
        <authorList>
            <consortium name="The Broad Institute Genomics Platform"/>
            <person name="Neafsey D.E."/>
            <person name="Besansky N."/>
            <person name="Howell P."/>
            <person name="Walton C."/>
            <person name="Young S.K."/>
            <person name="Zeng Q."/>
            <person name="Gargeya S."/>
            <person name="Fitzgerald M."/>
            <person name="Haas B."/>
            <person name="Abouelleil A."/>
            <person name="Allen A.W."/>
            <person name="Alvarado L."/>
            <person name="Arachchi H.M."/>
            <person name="Berlin A.M."/>
            <person name="Chapman S.B."/>
            <person name="Gainer-Dewar J."/>
            <person name="Goldberg J."/>
            <person name="Griggs A."/>
            <person name="Gujja S."/>
            <person name="Hansen M."/>
            <person name="Howarth C."/>
            <person name="Imamovic A."/>
            <person name="Ireland A."/>
            <person name="Larimer J."/>
            <person name="McCowan C."/>
            <person name="Murphy C."/>
            <person name="Pearson M."/>
            <person name="Poon T.W."/>
            <person name="Priest M."/>
            <person name="Roberts A."/>
            <person name="Saif S."/>
            <person name="Shea T."/>
            <person name="Sisk P."/>
            <person name="Sykes S."/>
            <person name="Wortman J."/>
            <person name="Nusbaum C."/>
            <person name="Birren B."/>
        </authorList>
    </citation>
    <scope>NUCLEOTIDE SEQUENCE [LARGE SCALE GENOMIC DNA]</scope>
    <source>
        <strain evidence="3">maculatus3</strain>
    </source>
</reference>
<evidence type="ECO:0000313" key="2">
    <source>
        <dbReference type="EnsemblMetazoa" id="AMAM009267-PA"/>
    </source>
</evidence>
<evidence type="ECO:0000313" key="3">
    <source>
        <dbReference type="Proteomes" id="UP000075901"/>
    </source>
</evidence>
<dbReference type="EnsemblMetazoa" id="AMAM009267-RA">
    <property type="protein sequence ID" value="AMAM009267-PA"/>
    <property type="gene ID" value="AMAM009267"/>
</dbReference>